<comment type="caution">
    <text evidence="6">The sequence shown here is derived from an EMBL/GenBank/DDBJ whole genome shotgun (WGS) entry which is preliminary data.</text>
</comment>
<proteinExistence type="predicted"/>
<dbReference type="PANTHER" id="PTHR31451:SF40">
    <property type="entry name" value="GLYCOSIDE HYDROLASE FAMILY 5 DOMAIN-CONTAINING PROTEIN"/>
    <property type="match status" value="1"/>
</dbReference>
<sequence>MKIIHWLLMATILALPGCQKKAEFVTVDGTHFKIGTKDYYYLGTNFWYGLNLGSKGKGGDRARLIRELDRLKAMGITNLRIMAASEGPDSEPYRMVPALQTAPGIYNEEVLDGLDFLLHEMRARNMYAIVCLSNFWNWSGGMGQYIVWANAADSIPYPPPHPGGDWGRYQEFVAQFYTHPQAVEMLNKHITFIVNRKNSYSDIHYKDDPTIMAWQLCNEPRGVNHTKEYTSWIENTSALIKKLDTNHLVTTGSEGTTSSAYAGTDPEKDHSFKSIDYMTIHIWVQNWNVYDPQRAEETYDSSVHYALNYLDHHEAIARKLNKPLVLEEFGISRDSNSHDAASSTRIRNLYYASIFQGIYQKANQSNSVVAGCNFWAWGGEGRPRQPACIWKAGDDFIGDPPHETQGWYSVYDRDSATNLIIQDYAVKIGELGSKD</sequence>
<dbReference type="Pfam" id="PF26410">
    <property type="entry name" value="GH5_mannosidase"/>
    <property type="match status" value="1"/>
</dbReference>
<dbReference type="Gene3D" id="3.20.20.80">
    <property type="entry name" value="Glycosidases"/>
    <property type="match status" value="1"/>
</dbReference>
<dbReference type="RefSeq" id="WP_377578335.1">
    <property type="nucleotide sequence ID" value="NZ_JBHTKA010000002.1"/>
</dbReference>
<gene>
    <name evidence="6" type="ORF">ACFQ21_09620</name>
</gene>
<evidence type="ECO:0000256" key="2">
    <source>
        <dbReference type="ARBA" id="ARBA00012706"/>
    </source>
</evidence>
<comment type="catalytic activity">
    <reaction evidence="1">
        <text>Random hydrolysis of (1-&gt;4)-beta-D-mannosidic linkages in mannans, galactomannans and glucomannans.</text>
        <dbReference type="EC" id="3.2.1.78"/>
    </reaction>
</comment>
<dbReference type="PANTHER" id="PTHR31451">
    <property type="match status" value="1"/>
</dbReference>
<protein>
    <recommendedName>
        <fullName evidence="2">mannan endo-1,4-beta-mannosidase</fullName>
        <ecNumber evidence="2">3.2.1.78</ecNumber>
    </recommendedName>
</protein>
<keyword evidence="3" id="KW-0378">Hydrolase</keyword>
<reference evidence="7" key="1">
    <citation type="journal article" date="2019" name="Int. J. Syst. Evol. Microbiol.">
        <title>The Global Catalogue of Microorganisms (GCM) 10K type strain sequencing project: providing services to taxonomists for standard genome sequencing and annotation.</title>
        <authorList>
            <consortium name="The Broad Institute Genomics Platform"/>
            <consortium name="The Broad Institute Genome Sequencing Center for Infectious Disease"/>
            <person name="Wu L."/>
            <person name="Ma J."/>
        </authorList>
    </citation>
    <scope>NUCLEOTIDE SEQUENCE [LARGE SCALE GENOMIC DNA]</scope>
    <source>
        <strain evidence="7">CCUG 58938</strain>
    </source>
</reference>
<evidence type="ECO:0000256" key="1">
    <source>
        <dbReference type="ARBA" id="ARBA00001678"/>
    </source>
</evidence>
<keyword evidence="7" id="KW-1185">Reference proteome</keyword>
<dbReference type="InterPro" id="IPR017853">
    <property type="entry name" value="GH"/>
</dbReference>
<dbReference type="SUPFAM" id="SSF51445">
    <property type="entry name" value="(Trans)glycosidases"/>
    <property type="match status" value="1"/>
</dbReference>
<name>A0ABW3K006_9BACT</name>
<feature type="domain" description="Glycoside hydrolase family 5" evidence="5">
    <location>
        <begin position="23"/>
        <end position="428"/>
    </location>
</feature>
<evidence type="ECO:0000256" key="3">
    <source>
        <dbReference type="ARBA" id="ARBA00022801"/>
    </source>
</evidence>
<dbReference type="EMBL" id="JBHTKA010000002">
    <property type="protein sequence ID" value="MFD0999565.1"/>
    <property type="molecule type" value="Genomic_DNA"/>
</dbReference>
<evidence type="ECO:0000313" key="6">
    <source>
        <dbReference type="EMBL" id="MFD0999565.1"/>
    </source>
</evidence>
<keyword evidence="4" id="KW-0326">Glycosidase</keyword>
<dbReference type="EC" id="3.2.1.78" evidence="2"/>
<dbReference type="InterPro" id="IPR001547">
    <property type="entry name" value="Glyco_hydro_5"/>
</dbReference>
<dbReference type="InterPro" id="IPR045053">
    <property type="entry name" value="MAN-like"/>
</dbReference>
<evidence type="ECO:0000256" key="4">
    <source>
        <dbReference type="ARBA" id="ARBA00023295"/>
    </source>
</evidence>
<evidence type="ECO:0000259" key="5">
    <source>
        <dbReference type="Pfam" id="PF26410"/>
    </source>
</evidence>
<accession>A0ABW3K006</accession>
<dbReference type="Proteomes" id="UP001597112">
    <property type="component" value="Unassembled WGS sequence"/>
</dbReference>
<organism evidence="6 7">
    <name type="scientific">Ohtaekwangia kribbensis</name>
    <dbReference type="NCBI Taxonomy" id="688913"/>
    <lineage>
        <taxon>Bacteria</taxon>
        <taxon>Pseudomonadati</taxon>
        <taxon>Bacteroidota</taxon>
        <taxon>Cytophagia</taxon>
        <taxon>Cytophagales</taxon>
        <taxon>Fulvivirgaceae</taxon>
        <taxon>Ohtaekwangia</taxon>
    </lineage>
</organism>
<evidence type="ECO:0000313" key="7">
    <source>
        <dbReference type="Proteomes" id="UP001597112"/>
    </source>
</evidence>